<organism evidence="1 2">
    <name type="scientific">Araneus ventricosus</name>
    <name type="common">Orbweaver spider</name>
    <name type="synonym">Epeira ventricosa</name>
    <dbReference type="NCBI Taxonomy" id="182803"/>
    <lineage>
        <taxon>Eukaryota</taxon>
        <taxon>Metazoa</taxon>
        <taxon>Ecdysozoa</taxon>
        <taxon>Arthropoda</taxon>
        <taxon>Chelicerata</taxon>
        <taxon>Arachnida</taxon>
        <taxon>Araneae</taxon>
        <taxon>Araneomorphae</taxon>
        <taxon>Entelegynae</taxon>
        <taxon>Araneoidea</taxon>
        <taxon>Araneidae</taxon>
        <taxon>Araneus</taxon>
    </lineage>
</organism>
<evidence type="ECO:0000313" key="2">
    <source>
        <dbReference type="Proteomes" id="UP000499080"/>
    </source>
</evidence>
<dbReference type="Proteomes" id="UP000499080">
    <property type="component" value="Unassembled WGS sequence"/>
</dbReference>
<dbReference type="AlphaFoldDB" id="A0A4Y2ITM8"/>
<comment type="caution">
    <text evidence="1">The sequence shown here is derived from an EMBL/GenBank/DDBJ whole genome shotgun (WGS) entry which is preliminary data.</text>
</comment>
<accession>A0A4Y2ITM8</accession>
<proteinExistence type="predicted"/>
<name>A0A4Y2ITM8_ARAVE</name>
<protein>
    <submittedName>
        <fullName evidence="1">Uncharacterized protein</fullName>
    </submittedName>
</protein>
<keyword evidence="2" id="KW-1185">Reference proteome</keyword>
<reference evidence="1 2" key="1">
    <citation type="journal article" date="2019" name="Sci. Rep.">
        <title>Orb-weaving spider Araneus ventricosus genome elucidates the spidroin gene catalogue.</title>
        <authorList>
            <person name="Kono N."/>
            <person name="Nakamura H."/>
            <person name="Ohtoshi R."/>
            <person name="Moran D.A.P."/>
            <person name="Shinohara A."/>
            <person name="Yoshida Y."/>
            <person name="Fujiwara M."/>
            <person name="Mori M."/>
            <person name="Tomita M."/>
            <person name="Arakawa K."/>
        </authorList>
    </citation>
    <scope>NUCLEOTIDE SEQUENCE [LARGE SCALE GENOMIC DNA]</scope>
</reference>
<evidence type="ECO:0000313" key="1">
    <source>
        <dbReference type="EMBL" id="GBM80995.1"/>
    </source>
</evidence>
<dbReference type="EMBL" id="BGPR01107850">
    <property type="protein sequence ID" value="GBM80995.1"/>
    <property type="molecule type" value="Genomic_DNA"/>
</dbReference>
<gene>
    <name evidence="1" type="ORF">AVEN_184853_1</name>
</gene>
<sequence length="188" mass="21780">MSCPLALEHLALIACNKMFDSLISIYACKAYLTEIMHRDLINFWNVSRVKKYSGLEDFDGVHVFFDGSSWVPYESESEWLANGYLPELWLMELESFDWEISPKLTPKEYSFLLKLDFASKCLAFVKNTRHARMSFHVILESGVRSNVCGDCAQRFPAELVENSIDEHRIFQALEAEVFFRNPSNWCAN</sequence>